<feature type="transmembrane region" description="Helical" evidence="1">
    <location>
        <begin position="129"/>
        <end position="150"/>
    </location>
</feature>
<name>A0A023BS24_9FLAO</name>
<feature type="transmembrane region" description="Helical" evidence="1">
    <location>
        <begin position="12"/>
        <end position="33"/>
    </location>
</feature>
<feature type="transmembrane region" description="Helical" evidence="1">
    <location>
        <begin position="39"/>
        <end position="56"/>
    </location>
</feature>
<reference evidence="2 3" key="1">
    <citation type="submission" date="2014-04" db="EMBL/GenBank/DDBJ databases">
        <title>Aquimarina sp. 22II-S11-z7 Genome Sequencing.</title>
        <authorList>
            <person name="Lai Q."/>
        </authorList>
    </citation>
    <scope>NUCLEOTIDE SEQUENCE [LARGE SCALE GENOMIC DNA]</scope>
    <source>
        <strain evidence="2 3">22II-S11-z7</strain>
    </source>
</reference>
<dbReference type="AlphaFoldDB" id="A0A023BS24"/>
<feature type="transmembrane region" description="Helical" evidence="1">
    <location>
        <begin position="98"/>
        <end position="117"/>
    </location>
</feature>
<keyword evidence="1" id="KW-1133">Transmembrane helix</keyword>
<evidence type="ECO:0008006" key="4">
    <source>
        <dbReference type="Google" id="ProtNLM"/>
    </source>
</evidence>
<feature type="transmembrane region" description="Helical" evidence="1">
    <location>
        <begin position="255"/>
        <end position="275"/>
    </location>
</feature>
<feature type="transmembrane region" description="Helical" evidence="1">
    <location>
        <begin position="197"/>
        <end position="217"/>
    </location>
</feature>
<organism evidence="2 3">
    <name type="scientific">Aquimarina atlantica</name>
    <dbReference type="NCBI Taxonomy" id="1317122"/>
    <lineage>
        <taxon>Bacteria</taxon>
        <taxon>Pseudomonadati</taxon>
        <taxon>Bacteroidota</taxon>
        <taxon>Flavobacteriia</taxon>
        <taxon>Flavobacteriales</taxon>
        <taxon>Flavobacteriaceae</taxon>
        <taxon>Aquimarina</taxon>
    </lineage>
</organism>
<evidence type="ECO:0000256" key="1">
    <source>
        <dbReference type="SAM" id="Phobius"/>
    </source>
</evidence>
<accession>A0A023BS24</accession>
<feature type="transmembrane region" description="Helical" evidence="1">
    <location>
        <begin position="223"/>
        <end position="243"/>
    </location>
</feature>
<gene>
    <name evidence="2" type="ORF">ATO12_20880</name>
</gene>
<dbReference type="EMBL" id="AQRA01000007">
    <property type="protein sequence ID" value="EZH72593.1"/>
    <property type="molecule type" value="Genomic_DNA"/>
</dbReference>
<keyword evidence="3" id="KW-1185">Reference proteome</keyword>
<dbReference type="eggNOG" id="COG0382">
    <property type="taxonomic scope" value="Bacteria"/>
</dbReference>
<keyword evidence="1" id="KW-0472">Membrane</keyword>
<dbReference type="OrthoDB" id="1467772at2"/>
<keyword evidence="1" id="KW-0812">Transmembrane</keyword>
<feature type="transmembrane region" description="Helical" evidence="1">
    <location>
        <begin position="76"/>
        <end position="92"/>
    </location>
</feature>
<evidence type="ECO:0000313" key="3">
    <source>
        <dbReference type="Proteomes" id="UP000023541"/>
    </source>
</evidence>
<evidence type="ECO:0000313" key="2">
    <source>
        <dbReference type="EMBL" id="EZH72593.1"/>
    </source>
</evidence>
<comment type="caution">
    <text evidence="2">The sequence shown here is derived from an EMBL/GenBank/DDBJ whole genome shotgun (WGS) entry which is preliminary data.</text>
</comment>
<sequence>MKTLKSIFRFYINGSIHVALAICALVQVTFMKYGISDQYTFLLFSFLGAITAYNFVKYSKVSKLYHKRLTKSMKGIRVLTILSCSSFIYLSFRVSINTWIYMAPFIALTVLYVVPVFPNKKNLRSLAGVKIFIIGMVWAGMTVLVPLVHVKGNLNLNFLIEMIQRFLFIVVMMLPFEVRDLQYDDVALETIPQKIGVTRTKLFGSILLVIFLLLTAVKDELLSSIEILSTILITTISLFFLWGTDKKQSEYYCSFWVESIPIMWLIILVILESLFS</sequence>
<protein>
    <recommendedName>
        <fullName evidence="4">Prenyltransferase</fullName>
    </recommendedName>
</protein>
<proteinExistence type="predicted"/>
<dbReference type="RefSeq" id="WP_034243773.1">
    <property type="nucleotide sequence ID" value="NZ_AQRA01000007.1"/>
</dbReference>
<dbReference type="Proteomes" id="UP000023541">
    <property type="component" value="Unassembled WGS sequence"/>
</dbReference>
<dbReference type="STRING" id="1317122.ATO12_20880"/>